<dbReference type="Pfam" id="PF00076">
    <property type="entry name" value="RRM_1"/>
    <property type="match status" value="1"/>
</dbReference>
<dbReference type="InterPro" id="IPR012677">
    <property type="entry name" value="Nucleotide-bd_a/b_plait_sf"/>
</dbReference>
<dbReference type="InterPro" id="IPR035979">
    <property type="entry name" value="RBD_domain_sf"/>
</dbReference>
<dbReference type="InterPro" id="IPR000504">
    <property type="entry name" value="RRM_dom"/>
</dbReference>
<name>A0A9D5BJ33_PEA</name>
<feature type="region of interest" description="Disordered" evidence="2">
    <location>
        <begin position="275"/>
        <end position="300"/>
    </location>
</feature>
<gene>
    <name evidence="4" type="ORF">KIW84_013049</name>
</gene>
<comment type="caution">
    <text evidence="4">The sequence shown here is derived from an EMBL/GenBank/DDBJ whole genome shotgun (WGS) entry which is preliminary data.</text>
</comment>
<dbReference type="PROSITE" id="PS50102">
    <property type="entry name" value="RRM"/>
    <property type="match status" value="1"/>
</dbReference>
<dbReference type="CDD" id="cd00590">
    <property type="entry name" value="RRM_SF"/>
    <property type="match status" value="1"/>
</dbReference>
<dbReference type="EMBL" id="JAMSHJ010000001">
    <property type="protein sequence ID" value="KAI5444628.1"/>
    <property type="molecule type" value="Genomic_DNA"/>
</dbReference>
<dbReference type="Proteomes" id="UP001058974">
    <property type="component" value="Chromosome 1"/>
</dbReference>
<accession>A0A9D5BJ33</accession>
<reference evidence="4 5" key="1">
    <citation type="journal article" date="2022" name="Nat. Genet.">
        <title>Improved pea reference genome and pan-genome highlight genomic features and evolutionary characteristics.</title>
        <authorList>
            <person name="Yang T."/>
            <person name="Liu R."/>
            <person name="Luo Y."/>
            <person name="Hu S."/>
            <person name="Wang D."/>
            <person name="Wang C."/>
            <person name="Pandey M.K."/>
            <person name="Ge S."/>
            <person name="Xu Q."/>
            <person name="Li N."/>
            <person name="Li G."/>
            <person name="Huang Y."/>
            <person name="Saxena R.K."/>
            <person name="Ji Y."/>
            <person name="Li M."/>
            <person name="Yan X."/>
            <person name="He Y."/>
            <person name="Liu Y."/>
            <person name="Wang X."/>
            <person name="Xiang C."/>
            <person name="Varshney R.K."/>
            <person name="Ding H."/>
            <person name="Gao S."/>
            <person name="Zong X."/>
        </authorList>
    </citation>
    <scope>NUCLEOTIDE SEQUENCE [LARGE SCALE GENOMIC DNA]</scope>
    <source>
        <strain evidence="4 5">cv. Zhongwan 6</strain>
    </source>
</reference>
<protein>
    <recommendedName>
        <fullName evidence="3">RRM domain-containing protein</fullName>
    </recommendedName>
</protein>
<proteinExistence type="predicted"/>
<evidence type="ECO:0000259" key="3">
    <source>
        <dbReference type="PROSITE" id="PS50102"/>
    </source>
</evidence>
<organism evidence="4 5">
    <name type="scientific">Pisum sativum</name>
    <name type="common">Garden pea</name>
    <name type="synonym">Lathyrus oleraceus</name>
    <dbReference type="NCBI Taxonomy" id="3888"/>
    <lineage>
        <taxon>Eukaryota</taxon>
        <taxon>Viridiplantae</taxon>
        <taxon>Streptophyta</taxon>
        <taxon>Embryophyta</taxon>
        <taxon>Tracheophyta</taxon>
        <taxon>Spermatophyta</taxon>
        <taxon>Magnoliopsida</taxon>
        <taxon>eudicotyledons</taxon>
        <taxon>Gunneridae</taxon>
        <taxon>Pentapetalae</taxon>
        <taxon>rosids</taxon>
        <taxon>fabids</taxon>
        <taxon>Fabales</taxon>
        <taxon>Fabaceae</taxon>
        <taxon>Papilionoideae</taxon>
        <taxon>50 kb inversion clade</taxon>
        <taxon>NPAAA clade</taxon>
        <taxon>Hologalegina</taxon>
        <taxon>IRL clade</taxon>
        <taxon>Fabeae</taxon>
        <taxon>Lathyrus</taxon>
    </lineage>
</organism>
<keyword evidence="1" id="KW-0694">RNA-binding</keyword>
<dbReference type="Gramene" id="Psat01G0304900-T1">
    <property type="protein sequence ID" value="KAI5444628.1"/>
    <property type="gene ID" value="KIW84_013049"/>
</dbReference>
<dbReference type="Gene3D" id="3.30.70.330">
    <property type="match status" value="1"/>
</dbReference>
<evidence type="ECO:0000256" key="2">
    <source>
        <dbReference type="SAM" id="MobiDB-lite"/>
    </source>
</evidence>
<dbReference type="GO" id="GO:0003723">
    <property type="term" value="F:RNA binding"/>
    <property type="evidence" value="ECO:0007669"/>
    <property type="project" value="UniProtKB-UniRule"/>
</dbReference>
<dbReference type="PANTHER" id="PTHR34427:SF5">
    <property type="entry name" value="DUF4283 DOMAIN-CONTAINING PROTEIN"/>
    <property type="match status" value="1"/>
</dbReference>
<evidence type="ECO:0000313" key="4">
    <source>
        <dbReference type="EMBL" id="KAI5444628.1"/>
    </source>
</evidence>
<feature type="domain" description="RRM" evidence="3">
    <location>
        <begin position="36"/>
        <end position="113"/>
    </location>
</feature>
<sequence length="501" mass="56983">MAYEMVRRMKNYDNFNMCSIWTARKGKELGEIDETSSFFFTKFPKTYRENKMAEIFKEFGIVMEVFIPTGRDKRGKRHGFVQFKKVKEERIMAVKLDNIQIKGRKIFANAQRVVRKNMSGVEGVEGKRNLRRWEKRIKEIPTFAHLQFNIRKNEIERFEKAFVCEVKKTRSTYNVHDAINAEGVFQIKAIPFGAKLCLLEESVLRPLIQEDVSWITRWFGNIHPWSLEDIDNERLTWLKCFGLPYHAWSPEFFKFISGSVGEFVCCDEETEMQKHLDVTSSDEEEDGEFRGHDYQGSLGGIQEGGCSKDLGNEDSVEKVISHSHAGTHVEAKVEEVSKSNSEEENVNLGISEVDSSNHITVGVHKTINVDENKDSMIGHLPVVEVTKVLIADKNVSKVQDISILGNLGREVFFYSILCSPKMPVGPCFGPQLRKKKLLNEIYENIKIPFSPSNFSTLVHSTNNLKPIDVDIVNSAGANPSSPSVEETSSRCSRGSILCCES</sequence>
<dbReference type="SMART" id="SM00360">
    <property type="entry name" value="RRM"/>
    <property type="match status" value="1"/>
</dbReference>
<dbReference type="SUPFAM" id="SSF54928">
    <property type="entry name" value="RNA-binding domain, RBD"/>
    <property type="match status" value="1"/>
</dbReference>
<evidence type="ECO:0000256" key="1">
    <source>
        <dbReference type="PROSITE-ProRule" id="PRU00176"/>
    </source>
</evidence>
<dbReference type="PANTHER" id="PTHR34427">
    <property type="entry name" value="DUF4283 DOMAIN PROTEIN"/>
    <property type="match status" value="1"/>
</dbReference>
<evidence type="ECO:0000313" key="5">
    <source>
        <dbReference type="Proteomes" id="UP001058974"/>
    </source>
</evidence>
<dbReference type="AlphaFoldDB" id="A0A9D5BJ33"/>
<keyword evidence="5" id="KW-1185">Reference proteome</keyword>